<sequence>CRCHRKFLERGNAKTGSVIFHNLLFFYILLVEVAHSDAELHEPEKMMSAPDGILNENSAVLVDSGPGKLSGNEEGDDGSKMISGKKRSFTESTLTEQSLNSAESSRLVRLKKTAESVPDDDDLLSSILAGRSSVLKVKPTPRLSEVTSMKRVNSASRTGAPKRKILMDDTMVLHGDIIRQQLIDTEDIRRVRKKAPCTRPEISMIQKQYVGDDYFLEPVSIGMSNDLVSLQVRLRDLGQITLIKSDPEGVSNEIVAKSR</sequence>
<dbReference type="OrthoDB" id="10071381at2759"/>
<feature type="region of interest" description="Disordered" evidence="1">
    <location>
        <begin position="63"/>
        <end position="100"/>
    </location>
</feature>
<evidence type="ECO:0000313" key="2">
    <source>
        <dbReference type="EMBL" id="EPS70526.1"/>
    </source>
</evidence>
<comment type="caution">
    <text evidence="2">The sequence shown here is derived from an EMBL/GenBank/DDBJ whole genome shotgun (WGS) entry which is preliminary data.</text>
</comment>
<dbReference type="AlphaFoldDB" id="S8CZK0"/>
<feature type="non-terminal residue" evidence="2">
    <location>
        <position position="259"/>
    </location>
</feature>
<dbReference type="Proteomes" id="UP000015453">
    <property type="component" value="Unassembled WGS sequence"/>
</dbReference>
<dbReference type="PANTHER" id="PTHR12585:SF69">
    <property type="entry name" value="FI11703P"/>
    <property type="match status" value="1"/>
</dbReference>
<dbReference type="GO" id="GO:0007062">
    <property type="term" value="P:sister chromatid cohesion"/>
    <property type="evidence" value="ECO:0007669"/>
    <property type="project" value="InterPro"/>
</dbReference>
<dbReference type="CDD" id="cd21793">
    <property type="entry name" value="Rad21_Rec8_M_AtSYN1-like"/>
    <property type="match status" value="1"/>
</dbReference>
<dbReference type="GO" id="GO:1990414">
    <property type="term" value="P:replication-born double-strand break repair via sister chromatid exchange"/>
    <property type="evidence" value="ECO:0007669"/>
    <property type="project" value="TreeGrafter"/>
</dbReference>
<evidence type="ECO:0000256" key="1">
    <source>
        <dbReference type="SAM" id="MobiDB-lite"/>
    </source>
</evidence>
<dbReference type="PANTHER" id="PTHR12585">
    <property type="entry name" value="SCC1 / RAD21 FAMILY MEMBER"/>
    <property type="match status" value="1"/>
</dbReference>
<organism evidence="2 3">
    <name type="scientific">Genlisea aurea</name>
    <dbReference type="NCBI Taxonomy" id="192259"/>
    <lineage>
        <taxon>Eukaryota</taxon>
        <taxon>Viridiplantae</taxon>
        <taxon>Streptophyta</taxon>
        <taxon>Embryophyta</taxon>
        <taxon>Tracheophyta</taxon>
        <taxon>Spermatophyta</taxon>
        <taxon>Magnoliopsida</taxon>
        <taxon>eudicotyledons</taxon>
        <taxon>Gunneridae</taxon>
        <taxon>Pentapetalae</taxon>
        <taxon>asterids</taxon>
        <taxon>lamiids</taxon>
        <taxon>Lamiales</taxon>
        <taxon>Lentibulariaceae</taxon>
        <taxon>Genlisea</taxon>
    </lineage>
</organism>
<keyword evidence="3" id="KW-1185">Reference proteome</keyword>
<accession>S8CZK0</accession>
<evidence type="ECO:0000313" key="3">
    <source>
        <dbReference type="Proteomes" id="UP000015453"/>
    </source>
</evidence>
<proteinExistence type="predicted"/>
<gene>
    <name evidence="2" type="ORF">M569_04234</name>
</gene>
<feature type="compositionally biased region" description="Polar residues" evidence="1">
    <location>
        <begin position="90"/>
        <end position="100"/>
    </location>
</feature>
<name>S8CZK0_9LAMI</name>
<feature type="non-terminal residue" evidence="2">
    <location>
        <position position="1"/>
    </location>
</feature>
<dbReference type="GO" id="GO:0008278">
    <property type="term" value="C:cohesin complex"/>
    <property type="evidence" value="ECO:0007669"/>
    <property type="project" value="InterPro"/>
</dbReference>
<dbReference type="EMBL" id="AUSU01001658">
    <property type="protein sequence ID" value="EPS70526.1"/>
    <property type="molecule type" value="Genomic_DNA"/>
</dbReference>
<protein>
    <submittedName>
        <fullName evidence="2">Uncharacterized protein</fullName>
    </submittedName>
</protein>
<dbReference type="GO" id="GO:0003682">
    <property type="term" value="F:chromatin binding"/>
    <property type="evidence" value="ECO:0007669"/>
    <property type="project" value="TreeGrafter"/>
</dbReference>
<dbReference type="InterPro" id="IPR039781">
    <property type="entry name" value="Rad21/Rec8-like"/>
</dbReference>
<reference evidence="2 3" key="1">
    <citation type="journal article" date="2013" name="BMC Genomics">
        <title>The miniature genome of a carnivorous plant Genlisea aurea contains a low number of genes and short non-coding sequences.</title>
        <authorList>
            <person name="Leushkin E.V."/>
            <person name="Sutormin R.A."/>
            <person name="Nabieva E.R."/>
            <person name="Penin A.A."/>
            <person name="Kondrashov A.S."/>
            <person name="Logacheva M.D."/>
        </authorList>
    </citation>
    <scope>NUCLEOTIDE SEQUENCE [LARGE SCALE GENOMIC DNA]</scope>
</reference>